<sequence>MRTLPRRDVRNHLLCAEGTDPRAHRVLTSTTVAKRKQRAFDLLAV</sequence>
<proteinExistence type="predicted"/>
<dbReference type="EMBL" id="JAGPXE010000010">
    <property type="protein sequence ID" value="MBQ0926623.1"/>
    <property type="molecule type" value="Genomic_DNA"/>
</dbReference>
<name>A0ABS5DK04_9PSEU</name>
<evidence type="ECO:0000313" key="1">
    <source>
        <dbReference type="EMBL" id="MBQ0926623.1"/>
    </source>
</evidence>
<protein>
    <submittedName>
        <fullName evidence="1">Uncharacterized protein</fullName>
    </submittedName>
</protein>
<evidence type="ECO:0000313" key="2">
    <source>
        <dbReference type="Proteomes" id="UP000674084"/>
    </source>
</evidence>
<accession>A0ABS5DK04</accession>
<reference evidence="1 2" key="1">
    <citation type="submission" date="2021-04" db="EMBL/GenBank/DDBJ databases">
        <title>Whole-genome sequencing of Saccharopolyspora endophytica KCTC 19397.</title>
        <authorList>
            <person name="Ay H."/>
            <person name="Saygin H."/>
            <person name="Sahin N."/>
        </authorList>
    </citation>
    <scope>NUCLEOTIDE SEQUENCE [LARGE SCALE GENOMIC DNA]</scope>
    <source>
        <strain evidence="1 2">KCTC 19397</strain>
    </source>
</reference>
<keyword evidence="2" id="KW-1185">Reference proteome</keyword>
<dbReference type="Proteomes" id="UP000674084">
    <property type="component" value="Unassembled WGS sequence"/>
</dbReference>
<organism evidence="1 2">
    <name type="scientific">Saccharopolyspora endophytica</name>
    <dbReference type="NCBI Taxonomy" id="543886"/>
    <lineage>
        <taxon>Bacteria</taxon>
        <taxon>Bacillati</taxon>
        <taxon>Actinomycetota</taxon>
        <taxon>Actinomycetes</taxon>
        <taxon>Pseudonocardiales</taxon>
        <taxon>Pseudonocardiaceae</taxon>
        <taxon>Saccharopolyspora</taxon>
    </lineage>
</organism>
<dbReference type="RefSeq" id="WP_210971777.1">
    <property type="nucleotide sequence ID" value="NZ_JAGPXE010000010.1"/>
</dbReference>
<comment type="caution">
    <text evidence="1">The sequence shown here is derived from an EMBL/GenBank/DDBJ whole genome shotgun (WGS) entry which is preliminary data.</text>
</comment>
<gene>
    <name evidence="1" type="ORF">KBO27_21965</name>
</gene>